<comment type="subcellular location">
    <subcellularLocation>
        <location evidence="1">Secreted</location>
    </subcellularLocation>
</comment>
<dbReference type="KEGG" id="ccin:107267691"/>
<evidence type="ECO:0000256" key="3">
    <source>
        <dbReference type="ARBA" id="ARBA00022702"/>
    </source>
</evidence>
<dbReference type="Pfam" id="PF00473">
    <property type="entry name" value="CRF"/>
    <property type="match status" value="1"/>
</dbReference>
<dbReference type="InterPro" id="IPR000187">
    <property type="entry name" value="CRF"/>
</dbReference>
<feature type="domain" description="Corticotropin-releasing factor" evidence="6">
    <location>
        <begin position="69"/>
        <end position="112"/>
    </location>
</feature>
<dbReference type="GeneID" id="107267691"/>
<evidence type="ECO:0000256" key="1">
    <source>
        <dbReference type="ARBA" id="ARBA00004613"/>
    </source>
</evidence>
<dbReference type="GO" id="GO:0005576">
    <property type="term" value="C:extracellular region"/>
    <property type="evidence" value="ECO:0007669"/>
    <property type="project" value="UniProtKB-SubCell"/>
</dbReference>
<evidence type="ECO:0000256" key="5">
    <source>
        <dbReference type="SAM" id="SignalP"/>
    </source>
</evidence>
<accession>A0AAJ7BV97</accession>
<reference evidence="8" key="1">
    <citation type="submission" date="2025-08" db="UniProtKB">
        <authorList>
            <consortium name="RefSeq"/>
        </authorList>
    </citation>
    <scope>IDENTIFICATION</scope>
</reference>
<feature type="compositionally biased region" description="Basic and acidic residues" evidence="4">
    <location>
        <begin position="123"/>
        <end position="163"/>
    </location>
</feature>
<feature type="region of interest" description="Disordered" evidence="4">
    <location>
        <begin position="111"/>
        <end position="179"/>
    </location>
</feature>
<dbReference type="CTD" id="41170"/>
<dbReference type="AlphaFoldDB" id="A0AAJ7BV97"/>
<organism evidence="7 8">
    <name type="scientific">Cephus cinctus</name>
    <name type="common">Wheat stem sawfly</name>
    <dbReference type="NCBI Taxonomy" id="211228"/>
    <lineage>
        <taxon>Eukaryota</taxon>
        <taxon>Metazoa</taxon>
        <taxon>Ecdysozoa</taxon>
        <taxon>Arthropoda</taxon>
        <taxon>Hexapoda</taxon>
        <taxon>Insecta</taxon>
        <taxon>Pterygota</taxon>
        <taxon>Neoptera</taxon>
        <taxon>Endopterygota</taxon>
        <taxon>Hymenoptera</taxon>
        <taxon>Cephoidea</taxon>
        <taxon>Cephidae</taxon>
        <taxon>Cephus</taxon>
    </lineage>
</organism>
<evidence type="ECO:0000313" key="7">
    <source>
        <dbReference type="Proteomes" id="UP000694920"/>
    </source>
</evidence>
<keyword evidence="5" id="KW-0732">Signal</keyword>
<evidence type="ECO:0000256" key="2">
    <source>
        <dbReference type="ARBA" id="ARBA00022525"/>
    </source>
</evidence>
<keyword evidence="2" id="KW-0964">Secreted</keyword>
<keyword evidence="3" id="KW-0372">Hormone</keyword>
<feature type="signal peptide" evidence="5">
    <location>
        <begin position="1"/>
        <end position="18"/>
    </location>
</feature>
<protein>
    <submittedName>
        <fullName evidence="8">Diuretic hormone 44</fullName>
    </submittedName>
</protein>
<evidence type="ECO:0000256" key="4">
    <source>
        <dbReference type="SAM" id="MobiDB-lite"/>
    </source>
</evidence>
<evidence type="ECO:0000259" key="6">
    <source>
        <dbReference type="SMART" id="SM00039"/>
    </source>
</evidence>
<evidence type="ECO:0000313" key="8">
    <source>
        <dbReference type="RefSeq" id="XP_015595165.1"/>
    </source>
</evidence>
<dbReference type="Proteomes" id="UP000694920">
    <property type="component" value="Unplaced"/>
</dbReference>
<gene>
    <name evidence="8" type="primary">LOC107267691</name>
</gene>
<feature type="chain" id="PRO_5042577720" evidence="5">
    <location>
        <begin position="19"/>
        <end position="192"/>
    </location>
</feature>
<dbReference type="RefSeq" id="XP_015595165.1">
    <property type="nucleotide sequence ID" value="XM_015739679.2"/>
</dbReference>
<proteinExistence type="predicted"/>
<sequence length="192" mass="22370">MILVSVLATTAIISLAESTPLSYPTYRRRELQMADRPELLLLLNQIPGLEMEPFDSNSGRDSPLLRPKRLGSLSIVNPLDVLRERYLLELARRKMRQDQWQVDANRRFLQTIGKRSSSDPEPEVTKVSEAKGRNDFNPYRDYRADKFAQDDEQHVERNTERTQDWYNNGDSPVLRDGQDDETRRMANELHLL</sequence>
<dbReference type="SMART" id="SM00039">
    <property type="entry name" value="CRF"/>
    <property type="match status" value="1"/>
</dbReference>
<name>A0AAJ7BV97_CEPCN</name>
<dbReference type="GO" id="GO:0005179">
    <property type="term" value="F:hormone activity"/>
    <property type="evidence" value="ECO:0007669"/>
    <property type="project" value="UniProtKB-KW"/>
</dbReference>
<keyword evidence="7" id="KW-1185">Reference proteome</keyword>